<reference evidence="2 3" key="1">
    <citation type="submission" date="2016-08" db="EMBL/GenBank/DDBJ databases">
        <title>Genomes of anaerobic fungi encode conserved fungal cellulosomes for biomass hydrolysis.</title>
        <authorList>
            <consortium name="DOE Joint Genome Institute"/>
            <person name="Haitjema C.H."/>
            <person name="Gilmore S.P."/>
            <person name="Henske J.K."/>
            <person name="Solomon K.V."/>
            <person name="De Groot R."/>
            <person name="Kuo A."/>
            <person name="Mondo S.J."/>
            <person name="Salamov A.A."/>
            <person name="Labutti K."/>
            <person name="Zhao Z."/>
            <person name="Chiniquy J."/>
            <person name="Barry K."/>
            <person name="Brewer H.M."/>
            <person name="Purvine S.O."/>
            <person name="Wright A.T."/>
            <person name="Boxma B."/>
            <person name="Van Alen T."/>
            <person name="Hackstein J.H."/>
            <person name="Baker S.E."/>
            <person name="Grigoriev I.V."/>
            <person name="O'Malley M.A."/>
        </authorList>
    </citation>
    <scope>NUCLEOTIDE SEQUENCE [LARGE SCALE GENOMIC DNA]</scope>
    <source>
        <strain evidence="3">finn</strain>
    </source>
</reference>
<evidence type="ECO:0000313" key="2">
    <source>
        <dbReference type="EMBL" id="ORX61221.1"/>
    </source>
</evidence>
<name>A0A1Y1VQS9_9FUNG</name>
<evidence type="ECO:0000256" key="1">
    <source>
        <dbReference type="SAM" id="Coils"/>
    </source>
</evidence>
<proteinExistence type="predicted"/>
<organism evidence="2 3">
    <name type="scientific">Piromyces finnis</name>
    <dbReference type="NCBI Taxonomy" id="1754191"/>
    <lineage>
        <taxon>Eukaryota</taxon>
        <taxon>Fungi</taxon>
        <taxon>Fungi incertae sedis</taxon>
        <taxon>Chytridiomycota</taxon>
        <taxon>Chytridiomycota incertae sedis</taxon>
        <taxon>Neocallimastigomycetes</taxon>
        <taxon>Neocallimastigales</taxon>
        <taxon>Neocallimastigaceae</taxon>
        <taxon>Piromyces</taxon>
    </lineage>
</organism>
<gene>
    <name evidence="2" type="ORF">BCR36DRAFT_408183</name>
</gene>
<protein>
    <submittedName>
        <fullName evidence="2">Uncharacterized protein</fullName>
    </submittedName>
</protein>
<evidence type="ECO:0000313" key="3">
    <source>
        <dbReference type="Proteomes" id="UP000193719"/>
    </source>
</evidence>
<comment type="caution">
    <text evidence="2">The sequence shown here is derived from an EMBL/GenBank/DDBJ whole genome shotgun (WGS) entry which is preliminary data.</text>
</comment>
<keyword evidence="1" id="KW-0175">Coiled coil</keyword>
<feature type="coiled-coil region" evidence="1">
    <location>
        <begin position="154"/>
        <end position="181"/>
    </location>
</feature>
<dbReference type="EMBL" id="MCFH01000001">
    <property type="protein sequence ID" value="ORX61221.1"/>
    <property type="molecule type" value="Genomic_DNA"/>
</dbReference>
<keyword evidence="3" id="KW-1185">Reference proteome</keyword>
<sequence length="357" mass="42490">MNVTEDFKKTLTKKKTELTYNNEIYILSVDLKKIDKNMVVEFEVYNANVLLNYTFKVIMNINDFKDLNNKMLEIYPKIENIFFLIIDIIDKTKNNTIEDRDKECSINIKEINDSSLTLLIKNKIIGHNSHELELTLNKYRKSNNDILDNINQKNDYQNEKLEYLSNNMESLNNNMEKLLKNIIIFRTLLENILTYLFNFFSKKTSEDKKINSENTVSKSSLKIKIDYIKYGTNIYEIKEHFKFYQENRSNVQIIKVNPYNVLVYIYKTDKFYKMVTFFNNSEEDYIQQIYKTGYYAVLNDTLSDNLAVTLELGNCNEEKYFNGIINIFATSHFAKTNNNFYEHFFKLNTNNFEIVLN</sequence>
<reference evidence="2 3" key="2">
    <citation type="submission" date="2016-08" db="EMBL/GenBank/DDBJ databases">
        <title>Pervasive Adenine N6-methylation of Active Genes in Fungi.</title>
        <authorList>
            <consortium name="DOE Joint Genome Institute"/>
            <person name="Mondo S.J."/>
            <person name="Dannebaum R.O."/>
            <person name="Kuo R.C."/>
            <person name="Labutti K."/>
            <person name="Haridas S."/>
            <person name="Kuo A."/>
            <person name="Salamov A."/>
            <person name="Ahrendt S.R."/>
            <person name="Lipzen A."/>
            <person name="Sullivan W."/>
            <person name="Andreopoulos W.B."/>
            <person name="Clum A."/>
            <person name="Lindquist E."/>
            <person name="Daum C."/>
            <person name="Ramamoorthy G.K."/>
            <person name="Gryganskyi A."/>
            <person name="Culley D."/>
            <person name="Magnuson J.K."/>
            <person name="James T.Y."/>
            <person name="O'Malley M.A."/>
            <person name="Stajich J.E."/>
            <person name="Spatafora J.W."/>
            <person name="Visel A."/>
            <person name="Grigoriev I.V."/>
        </authorList>
    </citation>
    <scope>NUCLEOTIDE SEQUENCE [LARGE SCALE GENOMIC DNA]</scope>
    <source>
        <strain evidence="3">finn</strain>
    </source>
</reference>
<accession>A0A1Y1VQS9</accession>
<dbReference type="AlphaFoldDB" id="A0A1Y1VQS9"/>
<dbReference type="Proteomes" id="UP000193719">
    <property type="component" value="Unassembled WGS sequence"/>
</dbReference>